<dbReference type="Pfam" id="PF09933">
    <property type="entry name" value="DUF2165"/>
    <property type="match status" value="1"/>
</dbReference>
<name>E8UYX4_TERSS</name>
<dbReference type="RefSeq" id="WP_013570070.1">
    <property type="nucleotide sequence ID" value="NC_014963.1"/>
</dbReference>
<feature type="transmembrane region" description="Helical" evidence="1">
    <location>
        <begin position="106"/>
        <end position="130"/>
    </location>
</feature>
<keyword evidence="1" id="KW-0812">Transmembrane</keyword>
<organism evidence="2 3">
    <name type="scientific">Terriglobus saanensis (strain ATCC BAA-1853 / DSM 23119 / SP1PR4)</name>
    <dbReference type="NCBI Taxonomy" id="401053"/>
    <lineage>
        <taxon>Bacteria</taxon>
        <taxon>Pseudomonadati</taxon>
        <taxon>Acidobacteriota</taxon>
        <taxon>Terriglobia</taxon>
        <taxon>Terriglobales</taxon>
        <taxon>Acidobacteriaceae</taxon>
        <taxon>Terriglobus</taxon>
    </lineage>
</organism>
<dbReference type="KEGG" id="tsa:AciPR4_3587"/>
<dbReference type="InterPro" id="IPR018681">
    <property type="entry name" value="DUF2165_transmembrane"/>
</dbReference>
<dbReference type="eggNOG" id="COG5472">
    <property type="taxonomic scope" value="Bacteria"/>
</dbReference>
<proteinExistence type="predicted"/>
<protein>
    <recommendedName>
        <fullName evidence="4">Small integral membrane protein</fullName>
    </recommendedName>
</protein>
<reference evidence="2 3" key="1">
    <citation type="journal article" date="2012" name="Stand. Genomic Sci.">
        <title>Complete genome sequence of Terriglobus saanensis type strain SP1PR4(T), an Acidobacteria from tundra soil.</title>
        <authorList>
            <person name="Rawat S.R."/>
            <person name="Mannisto M.K."/>
            <person name="Starovoytov V."/>
            <person name="Goodwin L."/>
            <person name="Nolan M."/>
            <person name="Hauser L."/>
            <person name="Land M."/>
            <person name="Davenport K.W."/>
            <person name="Woyke T."/>
            <person name="Haggblom M.M."/>
        </authorList>
    </citation>
    <scope>NUCLEOTIDE SEQUENCE</scope>
    <source>
        <strain evidence="3">ATCC BAA-1853 / DSM 23119 / SP1PR4</strain>
    </source>
</reference>
<evidence type="ECO:0000313" key="3">
    <source>
        <dbReference type="Proteomes" id="UP000006844"/>
    </source>
</evidence>
<evidence type="ECO:0008006" key="4">
    <source>
        <dbReference type="Google" id="ProtNLM"/>
    </source>
</evidence>
<keyword evidence="3" id="KW-1185">Reference proteome</keyword>
<dbReference type="HOGENOM" id="CLU_110234_0_0_0"/>
<sequence>MILRLSKIALLASVALFYTLVVFNNLTDYEANDQFVRHVLQMDTVFPGSPHLGRAIRSPLGETLAYYAIIIWEAAAMVLTWCGVIRLTVALREPADTFNLSKRIPIFALTFGLMLWFVGFLTLGGEWFLMWQSKLWNGQEEAFRMFASIGIVLVVLALPEAEAQP</sequence>
<dbReference type="AlphaFoldDB" id="E8UYX4"/>
<gene>
    <name evidence="2" type="ordered locus">AciPR4_3587</name>
</gene>
<evidence type="ECO:0000256" key="1">
    <source>
        <dbReference type="SAM" id="Phobius"/>
    </source>
</evidence>
<keyword evidence="1" id="KW-0472">Membrane</keyword>
<dbReference type="Proteomes" id="UP000006844">
    <property type="component" value="Chromosome"/>
</dbReference>
<dbReference type="OrthoDB" id="7618855at2"/>
<feature type="transmembrane region" description="Helical" evidence="1">
    <location>
        <begin position="142"/>
        <end position="159"/>
    </location>
</feature>
<feature type="transmembrane region" description="Helical" evidence="1">
    <location>
        <begin position="64"/>
        <end position="85"/>
    </location>
</feature>
<keyword evidence="1" id="KW-1133">Transmembrane helix</keyword>
<evidence type="ECO:0000313" key="2">
    <source>
        <dbReference type="EMBL" id="ADV84340.1"/>
    </source>
</evidence>
<dbReference type="STRING" id="401053.AciPR4_3587"/>
<accession>E8UYX4</accession>
<dbReference type="EMBL" id="CP002467">
    <property type="protein sequence ID" value="ADV84340.1"/>
    <property type="molecule type" value="Genomic_DNA"/>
</dbReference>